<evidence type="ECO:0000313" key="3">
    <source>
        <dbReference type="Proteomes" id="UP001598112"/>
    </source>
</evidence>
<evidence type="ECO:0008006" key="4">
    <source>
        <dbReference type="Google" id="ProtNLM"/>
    </source>
</evidence>
<organism evidence="2 3">
    <name type="scientific">Aquirufa originis</name>
    <dbReference type="NCBI Taxonomy" id="3096514"/>
    <lineage>
        <taxon>Bacteria</taxon>
        <taxon>Pseudomonadati</taxon>
        <taxon>Bacteroidota</taxon>
        <taxon>Cytophagia</taxon>
        <taxon>Cytophagales</taxon>
        <taxon>Flectobacillaceae</taxon>
        <taxon>Aquirufa</taxon>
    </lineage>
</organism>
<gene>
    <name evidence="2" type="ORF">SKC35_02860</name>
</gene>
<proteinExistence type="predicted"/>
<feature type="chain" id="PRO_5045655525" description="DUF4397 domain-containing protein" evidence="1">
    <location>
        <begin position="20"/>
        <end position="255"/>
    </location>
</feature>
<evidence type="ECO:0000313" key="2">
    <source>
        <dbReference type="EMBL" id="MFD3292618.1"/>
    </source>
</evidence>
<reference evidence="2 3" key="1">
    <citation type="submission" date="2024-03" db="EMBL/GenBank/DDBJ databases">
        <title>Aquirufa genome sequencing.</title>
        <authorList>
            <person name="Pitt A."/>
            <person name="Hahn M.W."/>
        </authorList>
    </citation>
    <scope>NUCLEOTIDE SEQUENCE [LARGE SCALE GENOMIC DNA]</scope>
    <source>
        <strain evidence="2 3">KTFRIE-69F</strain>
    </source>
</reference>
<sequence>MKKVLALFLVILVTFSAFADCTFNGIYVYPGSKTIKQNSIFIITGYGASQEVILGLNKKYDVYLKSGDTKIKLLVNETNVGQFYLTQALLKPETELVPGQDYQILIDNLPEYEQLGNFNRSTRKTEPYSYHVLALKDIEKPQILTQPKLIRKTFVHYGCGPEVFAIFSKPATDTPDLIVKTTLKDLISKKKTTFYINPVGNEIMVGHDMCSGEFNLELGYNYEIEFSFMDSSGNLTNWTGKKIRFTRPKEKVSGK</sequence>
<keyword evidence="3" id="KW-1185">Reference proteome</keyword>
<dbReference type="Proteomes" id="UP001598112">
    <property type="component" value="Unassembled WGS sequence"/>
</dbReference>
<dbReference type="EMBL" id="JBBKXY010000001">
    <property type="protein sequence ID" value="MFD3292618.1"/>
    <property type="molecule type" value="Genomic_DNA"/>
</dbReference>
<keyword evidence="1" id="KW-0732">Signal</keyword>
<evidence type="ECO:0000256" key="1">
    <source>
        <dbReference type="SAM" id="SignalP"/>
    </source>
</evidence>
<comment type="caution">
    <text evidence="2">The sequence shown here is derived from an EMBL/GenBank/DDBJ whole genome shotgun (WGS) entry which is preliminary data.</text>
</comment>
<protein>
    <recommendedName>
        <fullName evidence="4">DUF4397 domain-containing protein</fullName>
    </recommendedName>
</protein>
<dbReference type="RefSeq" id="WP_377977965.1">
    <property type="nucleotide sequence ID" value="NZ_JBBKXY010000001.1"/>
</dbReference>
<name>A0ABW6DBC4_9BACT</name>
<accession>A0ABW6DBC4</accession>
<feature type="signal peptide" evidence="1">
    <location>
        <begin position="1"/>
        <end position="19"/>
    </location>
</feature>